<dbReference type="FunFam" id="1.25.10.10:FF:000138">
    <property type="entry name" value="Putative HEAT repeat-containing protein 5B"/>
    <property type="match status" value="1"/>
</dbReference>
<evidence type="ECO:0000256" key="4">
    <source>
        <dbReference type="SAM" id="MobiDB-lite"/>
    </source>
</evidence>
<feature type="region of interest" description="Disordered" evidence="4">
    <location>
        <begin position="1288"/>
        <end position="1335"/>
    </location>
</feature>
<dbReference type="InterPro" id="IPR011989">
    <property type="entry name" value="ARM-like"/>
</dbReference>
<dbReference type="GO" id="GO:0006897">
    <property type="term" value="P:endocytosis"/>
    <property type="evidence" value="ECO:0007669"/>
    <property type="project" value="TreeGrafter"/>
</dbReference>
<dbReference type="SUPFAM" id="SSF48371">
    <property type="entry name" value="ARM repeat"/>
    <property type="match status" value="2"/>
</dbReference>
<dbReference type="GO" id="GO:0005829">
    <property type="term" value="C:cytosol"/>
    <property type="evidence" value="ECO:0007669"/>
    <property type="project" value="GOC"/>
</dbReference>
<keyword evidence="6" id="KW-1185">Reference proteome</keyword>
<evidence type="ECO:0000313" key="5">
    <source>
        <dbReference type="EnsemblMetazoa" id="AMEC019838-PA"/>
    </source>
</evidence>
<dbReference type="STRING" id="34690.A0A182UG76"/>
<dbReference type="GO" id="GO:0030139">
    <property type="term" value="C:endocytic vesicle"/>
    <property type="evidence" value="ECO:0007669"/>
    <property type="project" value="TreeGrafter"/>
</dbReference>
<evidence type="ECO:0000313" key="6">
    <source>
        <dbReference type="Proteomes" id="UP000075902"/>
    </source>
</evidence>
<proteinExistence type="inferred from homology"/>
<feature type="compositionally biased region" description="Gly residues" evidence="4">
    <location>
        <begin position="1288"/>
        <end position="1307"/>
    </location>
</feature>
<feature type="compositionally biased region" description="Low complexity" evidence="4">
    <location>
        <begin position="2238"/>
        <end position="2253"/>
    </location>
</feature>
<feature type="compositionally biased region" description="Basic and acidic residues" evidence="4">
    <location>
        <begin position="1837"/>
        <end position="1855"/>
    </location>
</feature>
<sequence length="2268" mass="246293">MYRKQMNYIRDAATQSLKHFPQLHPFDSSSPDGAEAQEEEEAEAELSARMELSHSLTLNEAALSQLPEQKRPVFIFEWLRFLDKVLVAAQKSDIKGCQKKLVEQLTQHIQGAPGPPTRKLIARCLATLFSVGDTFLLFETVNKCNDILKNKDDSPSYLPTRLAAICVVGCMYEKLGRMMGRSYEETVQILLKSLKNAESQSRIEIMMTLEKVCAGMGSAIANVHKDIYKAVRYCLTDRVMAVRVAASNCLLEMTGHAPFLYTTELESLASLCFRAFDGCNYEVRCAVARLLGTLIACTQNGSLRNFSSMTASASSTKSLRPVSLDEALGVLMAGFLRGGVSFLKGTGEIIKGSSGVNREVRVGVTHAYVVFVQTMGGLWLERNLQPFLVHVLDLVANPKAASSHVDAVYSRKCINFILRSVIGKMLGEKAQSSACKELIHLIAKQMNSIDFNPENAKDSNQETLFSQHLLVCALQELGSLVLLLGTTAQNLLADQSLNFIDAICAVLIHPCMAARLAAAWCLRCVCVAVPGQITPLIDRFIDAIEKMRTSPDAISGYSGALAAVLGGVRYSPLGIPHTRGKIIFNTAEELLRTASQNSRLSLNRTQAGWLLIGAIMTLGVPVVKGLLPRMLLLWRNAFPRSTKELESEKARGDAFTWQVTLEGRAGALSVMHSFLLHCPELVTDDITRRLLTPIESALAMLINITSVLKNYGQHLKAPTAMVRLRLYETLSLLPANALESSYTHLLRMLVSEFTLTENPANTTTSFLRQMCHGDDSIILGTWLQDTDHRTIEDQVSFPRGDGEGDGCIVPGLADKRLNRPFIEAARGIMEPNRKADGDYLQPNSAAGSGALEHDACCLYRGIAAGEQCPGPLPLGVAVIDMSVILFGLIFPKVANKHRLQMLEHFGECIKHAKSSRQEAVQMNIFTALLSGLKGLTETKSAIGQDDVRKSATNLIIGALTSANPILRCAAGEALGRIAQVVGDSRVTAELAQTSFDRLKSARDVVTRTGHSLALGCLHRYVGGMGSSQHLNTSVSILLALAQDGSSPVVQVWSLYALSLIADSGGPMFRGYVEPSLSLALKLLLTVPQSHVDVHQCIGRVLSALITTIGPELQGDANSVATARSSFLCAAAIMQAHSDPLVQAEATGCLQQLHLFAPRNVNLSTLVPNLCQNLSSNYLMLRKAAVSCLRQLTTREAKEVCEHAANLVSDEDRYALSDYGLPGVLFGMLDTESDSQMVRNIHDTITSMLQILAAENLSQWLSMCKNVLTVASDASVGAEGTLPGAAGGGGGGAGGAGGGGGGGSGAAGKDGAAGDHRGEGDDGDDDDDDDDDDNMEFHAEDHQATHPAVQPRWPTRVFAAECVRKVIATCENASANHFDLLAAKEMQMTKSRGDFLVLHLSDLIRMAFMAATSDSDQLRLEGLKTLQEIIDKFAHVPEPEFPGHLLLEQFQAQVGAALRPAFSQDTPSHVTAAACEVCSAWIGSGVARDLNDLRRVHQLLVSNLSKLSSRTNSTQLYNESMATLEKLSILKAWGQVYIMAMVGHGAAPASQMLKALSSSTGTPSQLAGASAAQPKEFSRLAFDDEFGDFESRGESLLSLVQPELDNLSKHWLAALKDYALLSLPAEYASQLPHDGGAFYTNDTMNLSKPHYLISWPSILYAAALWLNAEGFRQGGDEGQLSRAQEEDRANANDVPSAKGQTASVTNGGTAATAISHGSPSADRFHLIFGICMEALCSTRTNEKLDSVIACLQSLYTVFDSAWSREMLMQNKTLPVELCNVLHRLILTRDSVQVQYLCISILKQTIAAANECLEREKELERRKKVARSATTGGEPSEQAGEHNGNDEPAEEPSHELDFLGEGGEEGEILPGKSLVYAVLEVVLCLLARQIPGMNPSQSTRVANEQLQRQLAQAQNGLIKLGDDNCLLVANAIQSLNELPKLCSPLGALSILPTILYLTTGVIKEVATKAVHDESPIASTNVVVQAAVQLLKTLATDRYGRHELSGEEWCKLLQSALGRLIDLTKTGCEETKMDEVTVMLAIAVFLLHSPAGVVSVLNLQYPCINHFRQCFQSASLPVRLKCVQTMRSIFANGELRVSTPYIHALAPRLIEQLYSEQARNPTNEHELALVLEGITTVETLIALAEPQNRIQMLTLLVPILINYLDDPEEPKQLAPQQQQRTKSKYVTALNDHAIQWLMKIGLKYPQEFKTFMAQAPDLRRKLEAAIKRNQMNATLQKSKSEAANAAARNSAAQQQKPTIQLKTDFSNFSFA</sequence>
<dbReference type="EnsemblMetazoa" id="AMEC019838-RA">
    <property type="protein sequence ID" value="AMEC019838-PA"/>
    <property type="gene ID" value="AMEC019838"/>
</dbReference>
<feature type="region of interest" description="Disordered" evidence="4">
    <location>
        <begin position="1675"/>
        <end position="1704"/>
    </location>
</feature>
<accession>A0A182UG76</accession>
<dbReference type="GO" id="GO:0005794">
    <property type="term" value="C:Golgi apparatus"/>
    <property type="evidence" value="ECO:0007669"/>
    <property type="project" value="TreeGrafter"/>
</dbReference>
<dbReference type="Proteomes" id="UP000075902">
    <property type="component" value="Unassembled WGS sequence"/>
</dbReference>
<reference evidence="6" key="1">
    <citation type="submission" date="2014-01" db="EMBL/GenBank/DDBJ databases">
        <title>The Genome Sequence of Anopheles melas CM1001059_A (V2).</title>
        <authorList>
            <consortium name="The Broad Institute Genomics Platform"/>
            <person name="Neafsey D.E."/>
            <person name="Besansky N."/>
            <person name="Howell P."/>
            <person name="Walton C."/>
            <person name="Young S.K."/>
            <person name="Zeng Q."/>
            <person name="Gargeya S."/>
            <person name="Fitzgerald M."/>
            <person name="Haas B."/>
            <person name="Abouelleil A."/>
            <person name="Allen A.W."/>
            <person name="Alvarado L."/>
            <person name="Arachchi H.M."/>
            <person name="Berlin A.M."/>
            <person name="Chapman S.B."/>
            <person name="Gainer-Dewar J."/>
            <person name="Goldberg J."/>
            <person name="Griggs A."/>
            <person name="Gujja S."/>
            <person name="Hansen M."/>
            <person name="Howarth C."/>
            <person name="Imamovic A."/>
            <person name="Ireland A."/>
            <person name="Larimer J."/>
            <person name="McCowan C."/>
            <person name="Murphy C."/>
            <person name="Pearson M."/>
            <person name="Poon T.W."/>
            <person name="Priest M."/>
            <person name="Roberts A."/>
            <person name="Saif S."/>
            <person name="Shea T."/>
            <person name="Sisk P."/>
            <person name="Sykes S."/>
            <person name="Wortman J."/>
            <person name="Nusbaum C."/>
            <person name="Birren B."/>
        </authorList>
    </citation>
    <scope>NUCLEOTIDE SEQUENCE [LARGE SCALE GENOMIC DNA]</scope>
    <source>
        <strain evidence="6">CM1001059</strain>
    </source>
</reference>
<feature type="region of interest" description="Disordered" evidence="4">
    <location>
        <begin position="21"/>
        <end position="40"/>
    </location>
</feature>
<dbReference type="GO" id="GO:0016020">
    <property type="term" value="C:membrane"/>
    <property type="evidence" value="ECO:0007669"/>
    <property type="project" value="TreeGrafter"/>
</dbReference>
<dbReference type="InterPro" id="IPR040108">
    <property type="entry name" value="Laa1/Sip1/HEATR5"/>
</dbReference>
<dbReference type="InterPro" id="IPR016024">
    <property type="entry name" value="ARM-type_fold"/>
</dbReference>
<keyword evidence="2" id="KW-0677">Repeat</keyword>
<dbReference type="GO" id="GO:0042147">
    <property type="term" value="P:retrograde transport, endosome to Golgi"/>
    <property type="evidence" value="ECO:0007669"/>
    <property type="project" value="TreeGrafter"/>
</dbReference>
<feature type="compositionally biased region" description="Acidic residues" evidence="4">
    <location>
        <begin position="1320"/>
        <end position="1333"/>
    </location>
</feature>
<dbReference type="FunFam" id="1.25.10.10:FF:000098">
    <property type="entry name" value="HEAT repeat-containing protein 5A isoform X2"/>
    <property type="match status" value="1"/>
</dbReference>
<evidence type="ECO:0000256" key="3">
    <source>
        <dbReference type="ARBA" id="ARBA00070811"/>
    </source>
</evidence>
<feature type="region of interest" description="Disordered" evidence="4">
    <location>
        <begin position="1821"/>
        <end position="1860"/>
    </location>
</feature>
<dbReference type="InterPro" id="IPR046837">
    <property type="entry name" value="Laa1/Sip1/HEATR5-like_HEAT"/>
</dbReference>
<dbReference type="Pfam" id="PF20210">
    <property type="entry name" value="Laa1_Sip1_HTR5"/>
    <property type="match status" value="1"/>
</dbReference>
<comment type="similarity">
    <text evidence="1">Belongs to the HEATR5 family.</text>
</comment>
<protein>
    <recommendedName>
        <fullName evidence="3">HEAT repeat-containing protein 5A</fullName>
    </recommendedName>
</protein>
<dbReference type="VEuPathDB" id="VectorBase:AMEC019838"/>
<name>A0A182UG76_9DIPT</name>
<evidence type="ECO:0000256" key="2">
    <source>
        <dbReference type="ARBA" id="ARBA00022737"/>
    </source>
</evidence>
<dbReference type="Gene3D" id="1.25.10.10">
    <property type="entry name" value="Leucine-rich Repeat Variant"/>
    <property type="match status" value="2"/>
</dbReference>
<feature type="region of interest" description="Disordered" evidence="4">
    <location>
        <begin position="2231"/>
        <end position="2255"/>
    </location>
</feature>
<dbReference type="Pfam" id="PF25468">
    <property type="entry name" value="HEAT_HEATR5A"/>
    <property type="match status" value="1"/>
</dbReference>
<reference evidence="5" key="2">
    <citation type="submission" date="2020-05" db="UniProtKB">
        <authorList>
            <consortium name="EnsemblMetazoa"/>
        </authorList>
    </citation>
    <scope>IDENTIFICATION</scope>
    <source>
        <strain evidence="5">CM1001059</strain>
    </source>
</reference>
<evidence type="ECO:0000256" key="1">
    <source>
        <dbReference type="ARBA" id="ARBA00008304"/>
    </source>
</evidence>
<organism evidence="5 6">
    <name type="scientific">Anopheles melas</name>
    <dbReference type="NCBI Taxonomy" id="34690"/>
    <lineage>
        <taxon>Eukaryota</taxon>
        <taxon>Metazoa</taxon>
        <taxon>Ecdysozoa</taxon>
        <taxon>Arthropoda</taxon>
        <taxon>Hexapoda</taxon>
        <taxon>Insecta</taxon>
        <taxon>Pterygota</taxon>
        <taxon>Neoptera</taxon>
        <taxon>Endopterygota</taxon>
        <taxon>Diptera</taxon>
        <taxon>Nematocera</taxon>
        <taxon>Culicoidea</taxon>
        <taxon>Culicidae</taxon>
        <taxon>Anophelinae</taxon>
        <taxon>Anopheles</taxon>
    </lineage>
</organism>
<dbReference type="PANTHER" id="PTHR21663">
    <property type="entry name" value="HYPOTHETICAL HEAT DOMAIN-CONTAINING"/>
    <property type="match status" value="1"/>
</dbReference>
<dbReference type="PANTHER" id="PTHR21663:SF0">
    <property type="entry name" value="HEAT REPEAT-CONTAINING PROTEIN 5B"/>
    <property type="match status" value="1"/>
</dbReference>
<dbReference type="GO" id="GO:0008104">
    <property type="term" value="P:intracellular protein localization"/>
    <property type="evidence" value="ECO:0007669"/>
    <property type="project" value="TreeGrafter"/>
</dbReference>